<feature type="compositionally biased region" description="Pro residues" evidence="1">
    <location>
        <begin position="601"/>
        <end position="619"/>
    </location>
</feature>
<feature type="domain" description="CID" evidence="2">
    <location>
        <begin position="415"/>
        <end position="531"/>
    </location>
</feature>
<gene>
    <name evidence="4" type="ORF">POVWA1_014590</name>
    <name evidence="3" type="ORF">POVWA2_007880</name>
</gene>
<name>A0A1A8YN50_PLAOA</name>
<feature type="compositionally biased region" description="Basic and acidic residues" evidence="1">
    <location>
        <begin position="109"/>
        <end position="126"/>
    </location>
</feature>
<dbReference type="Pfam" id="PF04818">
    <property type="entry name" value="CID"/>
    <property type="match status" value="1"/>
</dbReference>
<organism evidence="4 6">
    <name type="scientific">Plasmodium ovale wallikeri</name>
    <dbReference type="NCBI Taxonomy" id="864142"/>
    <lineage>
        <taxon>Eukaryota</taxon>
        <taxon>Sar</taxon>
        <taxon>Alveolata</taxon>
        <taxon>Apicomplexa</taxon>
        <taxon>Aconoidasida</taxon>
        <taxon>Haemosporida</taxon>
        <taxon>Plasmodiidae</taxon>
        <taxon>Plasmodium</taxon>
        <taxon>Plasmodium (Plasmodium)</taxon>
    </lineage>
</organism>
<keyword evidence="6" id="KW-1185">Reference proteome</keyword>
<accession>A0A1A8YN50</accession>
<sequence length="900" mass="103826">MYIDVRMYMNIMSQRAKTQQNYKNKPANDDKGNHKESATSYTKGRIYSRDEESRTEKDMKKKQNHNRSSSNHSSSSAERKNPKKNNYNNSRDYKTCASNKTNVNYNYEHGNEANNRRVVKGKDKGESYQGRHQNDSYGNSVRSGSYSGRSCSGRSRSYSGRSYSGRSRSYSGRSRSYSGRSRSYSGRRSRSRRSRSRRSSGDSSHTLYEGGGDKMNARRSPANKHTERGHKPSSNDQEDATKMSSDCQYDKGNNSNKNNQKNGVYYHGNDLNSNMYSDYDSNYFENDLNSEYVHFTDKSSKFALSHSEGGELYSHGNNFYGSEKNSYEENRNSDTYKNYNSSDNNFYGNVSTGNYNYMQSYGEQQHITQGGVEYIAHFSNRNQNVKGYSEDTEGSCFYDADIQSLNEEEKNNLEFLLKCCEESKKEGVNYKINEWILKKCNNNNNYSKVISNYFYNKILKCVIFKNKLNLIFAYDELLRNLFWHGKKKEVSEFKKYMNSIIQDGYTCAYYKDKNSINGLLQIVYKWKEVAINNFHETKMLLNIFHYESGGGGPGNNDDGPFNRNTFQHRKYMENKGKSDYYMQNSIQNKYFGNGAFQNKYIPPPPPAAPPGAPPPPPLPFNYGHRYPNSFEKYKKKDDEYKRSYFNNSSTGGSDMHKNPENITVGFLATLLKLISKKGKKLQNPLVPYTPIEVSYTYQTPPSTSTSQKLNEKIEDFYDELEHIVKDQDVESSEASDSNERLNAYENYKKLTGMNKKRKACKEGKNYEEETYAKGSSRNDPLDDEQNEEKNYSSDTNTTFSSVELFDNAMIELLNDSSDQLKKNKKSKNVNFSQIAIENAQNWNEENEHMTSNFEFYAMGGGGGAADSNENDVFENYRRNKAYVYHEAIAQKFYEVKSKEP</sequence>
<proteinExistence type="predicted"/>
<feature type="region of interest" description="Disordered" evidence="1">
    <location>
        <begin position="601"/>
        <end position="621"/>
    </location>
</feature>
<feature type="compositionally biased region" description="Basic and acidic residues" evidence="1">
    <location>
        <begin position="26"/>
        <end position="37"/>
    </location>
</feature>
<evidence type="ECO:0000313" key="6">
    <source>
        <dbReference type="Proteomes" id="UP000078555"/>
    </source>
</evidence>
<feature type="compositionally biased region" description="Polar residues" evidence="1">
    <location>
        <begin position="84"/>
        <end position="105"/>
    </location>
</feature>
<evidence type="ECO:0000256" key="1">
    <source>
        <dbReference type="SAM" id="MobiDB-lite"/>
    </source>
</evidence>
<feature type="compositionally biased region" description="Basic and acidic residues" evidence="1">
    <location>
        <begin position="760"/>
        <end position="771"/>
    </location>
</feature>
<dbReference type="EMBL" id="FLRD01000049">
    <property type="protein sequence ID" value="SBT32934.1"/>
    <property type="molecule type" value="Genomic_DNA"/>
</dbReference>
<feature type="compositionally biased region" description="Low complexity" evidence="1">
    <location>
        <begin position="66"/>
        <end position="76"/>
    </location>
</feature>
<evidence type="ECO:0000313" key="4">
    <source>
        <dbReference type="EMBL" id="SBT32934.1"/>
    </source>
</evidence>
<dbReference type="Proteomes" id="UP000078550">
    <property type="component" value="Unassembled WGS sequence"/>
</dbReference>
<feature type="region of interest" description="Disordered" evidence="1">
    <location>
        <begin position="757"/>
        <end position="795"/>
    </location>
</feature>
<dbReference type="Proteomes" id="UP000078555">
    <property type="component" value="Unassembled WGS sequence"/>
</dbReference>
<feature type="region of interest" description="Disordered" evidence="1">
    <location>
        <begin position="16"/>
        <end position="266"/>
    </location>
</feature>
<feature type="compositionally biased region" description="Basic and acidic residues" evidence="1">
    <location>
        <begin position="47"/>
        <end position="61"/>
    </location>
</feature>
<feature type="compositionally biased region" description="Low complexity" evidence="1">
    <location>
        <begin position="251"/>
        <end position="263"/>
    </location>
</feature>
<feature type="compositionally biased region" description="Basic residues" evidence="1">
    <location>
        <begin position="185"/>
        <end position="198"/>
    </location>
</feature>
<reference evidence="5 6" key="2">
    <citation type="submission" date="2016-05" db="EMBL/GenBank/DDBJ databases">
        <authorList>
            <person name="Naeem Raeece"/>
        </authorList>
    </citation>
    <scope>NUCLEOTIDE SEQUENCE [LARGE SCALE GENOMIC DNA]</scope>
</reference>
<dbReference type="AlphaFoldDB" id="A0A1A8YN50"/>
<evidence type="ECO:0000313" key="3">
    <source>
        <dbReference type="EMBL" id="SBT32126.1"/>
    </source>
</evidence>
<reference evidence="4" key="1">
    <citation type="submission" date="2016-05" db="EMBL/GenBank/DDBJ databases">
        <authorList>
            <person name="Lavstsen T."/>
            <person name="Jespersen J.S."/>
        </authorList>
    </citation>
    <scope>NUCLEOTIDE SEQUENCE [LARGE SCALE GENOMIC DNA]</scope>
</reference>
<evidence type="ECO:0000259" key="2">
    <source>
        <dbReference type="Pfam" id="PF04818"/>
    </source>
</evidence>
<protein>
    <recommendedName>
        <fullName evidence="2">CID domain-containing protein</fullName>
    </recommendedName>
</protein>
<evidence type="ECO:0000313" key="5">
    <source>
        <dbReference type="Proteomes" id="UP000078550"/>
    </source>
</evidence>
<feature type="compositionally biased region" description="Low complexity" evidence="1">
    <location>
        <begin position="136"/>
        <end position="184"/>
    </location>
</feature>
<dbReference type="InterPro" id="IPR006569">
    <property type="entry name" value="CID_dom"/>
</dbReference>
<dbReference type="EMBL" id="FLRE01000030">
    <property type="protein sequence ID" value="SBT32126.1"/>
    <property type="molecule type" value="Genomic_DNA"/>
</dbReference>